<dbReference type="Proteomes" id="UP000790709">
    <property type="component" value="Unassembled WGS sequence"/>
</dbReference>
<name>A0ACB8BXC4_9AGAM</name>
<sequence>MTSCSSFNLQDEPVTYPGDNFGLFPDVNMFDLALSTREPSACVNPLDTMGRMPDSPYYGPPMEGSRTRSPSPSLPANHPPGLPLKEYPLSGVIQDIVSIFAKSEVRESENAVPLVLPPTKRRRTGDRKWIQPSNAATQLPLPTMVPQEFNFPSSPREPPPQAMKDEDGAISFDSAYPSPILNAHHGVPMGELAFRADRYRLRRSVEEIDKAWLMHFAGKLSERGELLQDFRCYVIGCGQTNKRRDHILVHVGAHVDQRPYACSVCSLRFLRKNECTRHEASHSGHRPYSCTLCGQTFVRQDLVTRHLKRTHGIGKENLNHPPRKKAKLQ</sequence>
<comment type="caution">
    <text evidence="1">The sequence shown here is derived from an EMBL/GenBank/DDBJ whole genome shotgun (WGS) entry which is preliminary data.</text>
</comment>
<reference evidence="1" key="1">
    <citation type="journal article" date="2021" name="New Phytol.">
        <title>Evolutionary innovations through gain and loss of genes in the ectomycorrhizal Boletales.</title>
        <authorList>
            <person name="Wu G."/>
            <person name="Miyauchi S."/>
            <person name="Morin E."/>
            <person name="Kuo A."/>
            <person name="Drula E."/>
            <person name="Varga T."/>
            <person name="Kohler A."/>
            <person name="Feng B."/>
            <person name="Cao Y."/>
            <person name="Lipzen A."/>
            <person name="Daum C."/>
            <person name="Hundley H."/>
            <person name="Pangilinan J."/>
            <person name="Johnson J."/>
            <person name="Barry K."/>
            <person name="LaButti K."/>
            <person name="Ng V."/>
            <person name="Ahrendt S."/>
            <person name="Min B."/>
            <person name="Choi I.G."/>
            <person name="Park H."/>
            <person name="Plett J.M."/>
            <person name="Magnuson J."/>
            <person name="Spatafora J.W."/>
            <person name="Nagy L.G."/>
            <person name="Henrissat B."/>
            <person name="Grigoriev I.V."/>
            <person name="Yang Z.L."/>
            <person name="Xu J."/>
            <person name="Martin F.M."/>
        </authorList>
    </citation>
    <scope>NUCLEOTIDE SEQUENCE</scope>
    <source>
        <strain evidence="1">KUC20120723A-06</strain>
    </source>
</reference>
<protein>
    <submittedName>
        <fullName evidence="1">Uncharacterized protein</fullName>
    </submittedName>
</protein>
<proteinExistence type="predicted"/>
<keyword evidence="2" id="KW-1185">Reference proteome</keyword>
<evidence type="ECO:0000313" key="2">
    <source>
        <dbReference type="Proteomes" id="UP000790709"/>
    </source>
</evidence>
<accession>A0ACB8BXC4</accession>
<organism evidence="1 2">
    <name type="scientific">Leucogyrophana mollusca</name>
    <dbReference type="NCBI Taxonomy" id="85980"/>
    <lineage>
        <taxon>Eukaryota</taxon>
        <taxon>Fungi</taxon>
        <taxon>Dikarya</taxon>
        <taxon>Basidiomycota</taxon>
        <taxon>Agaricomycotina</taxon>
        <taxon>Agaricomycetes</taxon>
        <taxon>Agaricomycetidae</taxon>
        <taxon>Boletales</taxon>
        <taxon>Boletales incertae sedis</taxon>
        <taxon>Leucogyrophana</taxon>
    </lineage>
</organism>
<dbReference type="EMBL" id="MU266335">
    <property type="protein sequence ID" value="KAH7930034.1"/>
    <property type="molecule type" value="Genomic_DNA"/>
</dbReference>
<gene>
    <name evidence="1" type="ORF">BV22DRAFT_1001489</name>
</gene>
<evidence type="ECO:0000313" key="1">
    <source>
        <dbReference type="EMBL" id="KAH7930034.1"/>
    </source>
</evidence>